<keyword evidence="3" id="KW-1185">Reference proteome</keyword>
<accession>A0ABR3FVF2</accession>
<organism evidence="2 3">
    <name type="scientific">Marasmius crinis-equi</name>
    <dbReference type="NCBI Taxonomy" id="585013"/>
    <lineage>
        <taxon>Eukaryota</taxon>
        <taxon>Fungi</taxon>
        <taxon>Dikarya</taxon>
        <taxon>Basidiomycota</taxon>
        <taxon>Agaricomycotina</taxon>
        <taxon>Agaricomycetes</taxon>
        <taxon>Agaricomycetidae</taxon>
        <taxon>Agaricales</taxon>
        <taxon>Marasmiineae</taxon>
        <taxon>Marasmiaceae</taxon>
        <taxon>Marasmius</taxon>
    </lineage>
</organism>
<reference evidence="2 3" key="1">
    <citation type="submission" date="2024-02" db="EMBL/GenBank/DDBJ databases">
        <title>A draft genome for the cacao thread blight pathogen Marasmius crinis-equi.</title>
        <authorList>
            <person name="Cohen S.P."/>
            <person name="Baruah I.K."/>
            <person name="Amoako-Attah I."/>
            <person name="Bukari Y."/>
            <person name="Meinhardt L.W."/>
            <person name="Bailey B.A."/>
        </authorList>
    </citation>
    <scope>NUCLEOTIDE SEQUENCE [LARGE SCALE GENOMIC DNA]</scope>
    <source>
        <strain evidence="2 3">GH-76</strain>
    </source>
</reference>
<dbReference type="Proteomes" id="UP001465976">
    <property type="component" value="Unassembled WGS sequence"/>
</dbReference>
<comment type="caution">
    <text evidence="2">The sequence shown here is derived from an EMBL/GenBank/DDBJ whole genome shotgun (WGS) entry which is preliminary data.</text>
</comment>
<feature type="region of interest" description="Disordered" evidence="1">
    <location>
        <begin position="332"/>
        <end position="382"/>
    </location>
</feature>
<dbReference type="EMBL" id="JBAHYK010000068">
    <property type="protein sequence ID" value="KAL0579201.1"/>
    <property type="molecule type" value="Genomic_DNA"/>
</dbReference>
<feature type="compositionally biased region" description="Basic residues" evidence="1">
    <location>
        <begin position="355"/>
        <end position="373"/>
    </location>
</feature>
<evidence type="ECO:0000256" key="1">
    <source>
        <dbReference type="SAM" id="MobiDB-lite"/>
    </source>
</evidence>
<evidence type="ECO:0000313" key="3">
    <source>
        <dbReference type="Proteomes" id="UP001465976"/>
    </source>
</evidence>
<proteinExistence type="predicted"/>
<sequence>MASVVNKRLNHGQSLSIPHSLLKLKFYTVDHPYQAIDGQVGAWTEDRESFVTSPNTYRIYKPLFGSREVYLRQDYHLGPEDPLLYPQPFVRERCHLAAIPRRPASPDDRLSKWWNPLSPEAFINEPDTIIKGLGRWAKDCLVPYETDCSQLHERVAKYRASRESSSSKPNGLVTALDKHLECTLRHLKGMPLPFHRARQLWSFFQRWYLELVAALDWVEIYSPIMDGRRDSTVLSKAKAALTMGAFLTSVKDSEFFFSAGLPFWLVRSSEHHPVVRVDLEVNLTTPESLNICMDPIMSHKKEVIYTGTLRDVQKAVAIEKFGMAIVDYSSDPFRVPPPPDPTPSSSSIPGPTRAKPIHHRHEPYPKGKGKPKAKAQPQVERDKFSEIRGPFSPEIPEVWVEALASIDKSRRPSRAEVPNGGYAFPDPGMILFCPQEKRQLYLRNWLQLRPILTFRISMDPCSASGAWSPKQWRLLLGTTDDHKAKEGSQMAERRAAIQQLLGQCIDYYGLTIEKPDPYRFTWRDIRYPIGMLSDAHKVQEITWELFELNFRMEFHSLDRLLTSTNPTDPFNPAVQACFGKMKGISNPTEIFVEYANCGPAAAEAKHRFGYFRQMCRVMKQWPGGSHADTFLVGNDKFTDFSEAEVTAMERWVTKFYCQTFFEKFGRPPILPHRVNARRD</sequence>
<protein>
    <submittedName>
        <fullName evidence="2">Uncharacterized protein</fullName>
    </submittedName>
</protein>
<evidence type="ECO:0000313" key="2">
    <source>
        <dbReference type="EMBL" id="KAL0579201.1"/>
    </source>
</evidence>
<gene>
    <name evidence="2" type="ORF">V5O48_002824</name>
</gene>
<name>A0ABR3FVF2_9AGAR</name>